<gene>
    <name evidence="1" type="ORF">PsorP6_016664</name>
</gene>
<keyword evidence="2" id="KW-1185">Reference proteome</keyword>
<reference evidence="1 2" key="1">
    <citation type="journal article" date="2022" name="bioRxiv">
        <title>The genome of the oomycete Peronosclerospora sorghi, a cosmopolitan pathogen of maize and sorghum, is inflated with dispersed pseudogenes.</title>
        <authorList>
            <person name="Fletcher K."/>
            <person name="Martin F."/>
            <person name="Isakeit T."/>
            <person name="Cavanaugh K."/>
            <person name="Magill C."/>
            <person name="Michelmore R."/>
        </authorList>
    </citation>
    <scope>NUCLEOTIDE SEQUENCE [LARGE SCALE GENOMIC DNA]</scope>
    <source>
        <strain evidence="1">P6</strain>
    </source>
</reference>
<sequence>MQAMADEVLQCARSGDEEKLRALAESVDETKRDALVNFVQTETQNTPLHMACANGHENCVRELLKHNARHVPNANGNFPLRTKATVMVTSGSWITSLVYLQYWAVLNKHQEIVRLLLEGVKDLDVLARNNFGRGCLTEAYQCEDTEILSMLLEHSSATEERLAEGTGMGKDAIKEEIEEEGDDVASRSPKILQETVLEFKFASGLQSLRVRELALEWSKDAFGSTAEEDMTGVSIWSAALIFSRWVIDHRDVFSGKKVCELGSGCGVSGLAVYKYTNASRVVLSDLFPHTIQNLLYNVELNKTEENARTTHDERHTARILDCCDRCGAIQRFAPDNLEGKLMTCGGCRSVAYCSRECQKKAWKKHKPFCKTIRMEHEQAKGGQESLDGTKKVVQVQAIHWAQRETWPISCESDKFDVLFGSDLVYHQGIVPVLVDVVDGMLGRGGCFVHVASQARHSLVEFKESMEARGFKSNVEEVPDDYKGNPLVGDNAVAELFALHFNEMSDVYCIYTFTRDCLAVGS</sequence>
<dbReference type="EMBL" id="CM047587">
    <property type="protein sequence ID" value="KAI9908759.1"/>
    <property type="molecule type" value="Genomic_DNA"/>
</dbReference>
<organism evidence="1 2">
    <name type="scientific">Peronosclerospora sorghi</name>
    <dbReference type="NCBI Taxonomy" id="230839"/>
    <lineage>
        <taxon>Eukaryota</taxon>
        <taxon>Sar</taxon>
        <taxon>Stramenopiles</taxon>
        <taxon>Oomycota</taxon>
        <taxon>Peronosporomycetes</taxon>
        <taxon>Peronosporales</taxon>
        <taxon>Peronosporaceae</taxon>
        <taxon>Peronosclerospora</taxon>
    </lineage>
</organism>
<evidence type="ECO:0000313" key="2">
    <source>
        <dbReference type="Proteomes" id="UP001163321"/>
    </source>
</evidence>
<dbReference type="Proteomes" id="UP001163321">
    <property type="component" value="Chromosome 8"/>
</dbReference>
<proteinExistence type="predicted"/>
<comment type="caution">
    <text evidence="1">The sequence shown here is derived from an EMBL/GenBank/DDBJ whole genome shotgun (WGS) entry which is preliminary data.</text>
</comment>
<evidence type="ECO:0000313" key="1">
    <source>
        <dbReference type="EMBL" id="KAI9908759.1"/>
    </source>
</evidence>
<accession>A0ACC0VQM0</accession>
<name>A0ACC0VQM0_9STRA</name>
<protein>
    <submittedName>
        <fullName evidence="1">Uncharacterized protein</fullName>
    </submittedName>
</protein>